<feature type="transmembrane region" description="Helical" evidence="8">
    <location>
        <begin position="28"/>
        <end position="47"/>
    </location>
</feature>
<dbReference type="GO" id="GO:0016020">
    <property type="term" value="C:membrane"/>
    <property type="evidence" value="ECO:0007669"/>
    <property type="project" value="UniProtKB-SubCell"/>
</dbReference>
<feature type="transmembrane region" description="Helical" evidence="8">
    <location>
        <begin position="156"/>
        <end position="175"/>
    </location>
</feature>
<dbReference type="EMBL" id="PECH01000004">
    <property type="protein sequence ID" value="TDZ85983.1"/>
    <property type="molecule type" value="Genomic_DNA"/>
</dbReference>
<evidence type="ECO:0000256" key="2">
    <source>
        <dbReference type="ARBA" id="ARBA00004863"/>
    </source>
</evidence>
<dbReference type="InterPro" id="IPR000537">
    <property type="entry name" value="UbiA_prenyltransferase"/>
</dbReference>
<dbReference type="InterPro" id="IPR026046">
    <property type="entry name" value="UBIAD1"/>
</dbReference>
<organism evidence="9 10">
    <name type="scientific">Mycobacteroides salmoniphilum</name>
    <dbReference type="NCBI Taxonomy" id="404941"/>
    <lineage>
        <taxon>Bacteria</taxon>
        <taxon>Bacillati</taxon>
        <taxon>Actinomycetota</taxon>
        <taxon>Actinomycetes</taxon>
        <taxon>Mycobacteriales</taxon>
        <taxon>Mycobacteriaceae</taxon>
        <taxon>Mycobacteroides</taxon>
    </lineage>
</organism>
<sequence length="317" mass="34658">MVQLAHEETSTSWRTRLRYSVYIRRPEFLSSTVATILVAGFLSAHSWTDLVSLPFLAAVVLVIQGEQICNMVNCLADRDQDLAHKSRQATAVFGLGETRVRREINATIVLCVALGLYLMFTTRHWDLVGIGLVALFFGTQYSLPPLRLKGRGIWQIPVLNITLTIVPGLIVIRSLPYPIEWFTLVAIFGMGLTLNGVMVAKTAEDIPEDEQFGVLTSVRALGLTRAFVLGTVLVGLGAGLVAWAVLERGGFSWALLPYGLGVGIALGVNASILRRVIGKPVADGVDVVRSYTKYLPYYAPILAWSTVIPAAYDLISR</sequence>
<evidence type="ECO:0000256" key="6">
    <source>
        <dbReference type="ARBA" id="ARBA00022989"/>
    </source>
</evidence>
<accession>A0A4R8S8Z5</accession>
<dbReference type="GO" id="GO:0004659">
    <property type="term" value="F:prenyltransferase activity"/>
    <property type="evidence" value="ECO:0007669"/>
    <property type="project" value="InterPro"/>
</dbReference>
<feature type="transmembrane region" description="Helical" evidence="8">
    <location>
        <begin position="181"/>
        <end position="200"/>
    </location>
</feature>
<dbReference type="Gene3D" id="1.10.357.140">
    <property type="entry name" value="UbiA prenyltransferase"/>
    <property type="match status" value="1"/>
</dbReference>
<evidence type="ECO:0000313" key="10">
    <source>
        <dbReference type="Proteomes" id="UP000295117"/>
    </source>
</evidence>
<feature type="transmembrane region" description="Helical" evidence="8">
    <location>
        <begin position="127"/>
        <end position="144"/>
    </location>
</feature>
<dbReference type="GO" id="GO:0009234">
    <property type="term" value="P:menaquinone biosynthetic process"/>
    <property type="evidence" value="ECO:0007669"/>
    <property type="project" value="UniProtKB-UniPathway"/>
</dbReference>
<protein>
    <submittedName>
        <fullName evidence="9">Prenyltransferase</fullName>
    </submittedName>
</protein>
<dbReference type="PANTHER" id="PTHR13929:SF0">
    <property type="entry name" value="UBIA PRENYLTRANSFERASE DOMAIN-CONTAINING PROTEIN 1"/>
    <property type="match status" value="1"/>
</dbReference>
<dbReference type="PANTHER" id="PTHR13929">
    <property type="entry name" value="1,4-DIHYDROXY-2-NAPHTHOATE OCTAPRENYLTRANSFERASE"/>
    <property type="match status" value="1"/>
</dbReference>
<keyword evidence="3" id="KW-0474">Menaquinone biosynthesis</keyword>
<proteinExistence type="predicted"/>
<feature type="transmembrane region" description="Helical" evidence="8">
    <location>
        <begin position="53"/>
        <end position="76"/>
    </location>
</feature>
<feature type="transmembrane region" description="Helical" evidence="8">
    <location>
        <begin position="294"/>
        <end position="312"/>
    </location>
</feature>
<evidence type="ECO:0000256" key="8">
    <source>
        <dbReference type="SAM" id="Phobius"/>
    </source>
</evidence>
<name>A0A4R8S8Z5_9MYCO</name>
<evidence type="ECO:0000256" key="1">
    <source>
        <dbReference type="ARBA" id="ARBA00004141"/>
    </source>
</evidence>
<feature type="transmembrane region" description="Helical" evidence="8">
    <location>
        <begin position="251"/>
        <end position="273"/>
    </location>
</feature>
<evidence type="ECO:0000256" key="7">
    <source>
        <dbReference type="ARBA" id="ARBA00023136"/>
    </source>
</evidence>
<evidence type="ECO:0000313" key="9">
    <source>
        <dbReference type="EMBL" id="TDZ85983.1"/>
    </source>
</evidence>
<dbReference type="CDD" id="cd13962">
    <property type="entry name" value="PT_UbiA_UBIAD1"/>
    <property type="match status" value="1"/>
</dbReference>
<keyword evidence="6 8" id="KW-1133">Transmembrane helix</keyword>
<dbReference type="Pfam" id="PF01040">
    <property type="entry name" value="UbiA"/>
    <property type="match status" value="1"/>
</dbReference>
<comment type="pathway">
    <text evidence="2">Quinol/quinone metabolism; menaquinone biosynthesis.</text>
</comment>
<comment type="subcellular location">
    <subcellularLocation>
        <location evidence="1">Membrane</location>
        <topology evidence="1">Multi-pass membrane protein</topology>
    </subcellularLocation>
</comment>
<evidence type="ECO:0000256" key="5">
    <source>
        <dbReference type="ARBA" id="ARBA00022692"/>
    </source>
</evidence>
<dbReference type="GO" id="GO:0042371">
    <property type="term" value="P:vitamin K biosynthetic process"/>
    <property type="evidence" value="ECO:0007669"/>
    <property type="project" value="TreeGrafter"/>
</dbReference>
<dbReference type="UniPathway" id="UPA00079"/>
<dbReference type="Proteomes" id="UP000295117">
    <property type="component" value="Unassembled WGS sequence"/>
</dbReference>
<keyword evidence="5 8" id="KW-0812">Transmembrane</keyword>
<dbReference type="RefSeq" id="WP_134070304.1">
    <property type="nucleotide sequence ID" value="NZ_PECH01000004.1"/>
</dbReference>
<feature type="transmembrane region" description="Helical" evidence="8">
    <location>
        <begin position="221"/>
        <end position="245"/>
    </location>
</feature>
<keyword evidence="4 9" id="KW-0808">Transferase</keyword>
<keyword evidence="7 8" id="KW-0472">Membrane</keyword>
<feature type="transmembrane region" description="Helical" evidence="8">
    <location>
        <begin position="104"/>
        <end position="121"/>
    </location>
</feature>
<evidence type="ECO:0000256" key="4">
    <source>
        <dbReference type="ARBA" id="ARBA00022679"/>
    </source>
</evidence>
<evidence type="ECO:0000256" key="3">
    <source>
        <dbReference type="ARBA" id="ARBA00022428"/>
    </source>
</evidence>
<dbReference type="InterPro" id="IPR044878">
    <property type="entry name" value="UbiA_sf"/>
</dbReference>
<comment type="caution">
    <text evidence="9">The sequence shown here is derived from an EMBL/GenBank/DDBJ whole genome shotgun (WGS) entry which is preliminary data.</text>
</comment>
<dbReference type="AlphaFoldDB" id="A0A4R8S8Z5"/>
<gene>
    <name evidence="9" type="ORF">DE4585_01306</name>
</gene>
<reference evidence="9 10" key="1">
    <citation type="journal article" date="2019" name="Sci. Rep.">
        <title>Extended insight into the Mycobacterium chelonae-abscessus complex through whole genome sequencing of Mycobacterium salmoniphilum outbreak and Mycobacterium salmoniphilum-like strains.</title>
        <authorList>
            <person name="Behra P.R.K."/>
            <person name="Das S."/>
            <person name="Pettersson B.M.F."/>
            <person name="Shirreff L."/>
            <person name="DuCote T."/>
            <person name="Jacobsson K.G."/>
            <person name="Ennis D.G."/>
            <person name="Kirsebom L.A."/>
        </authorList>
    </citation>
    <scope>NUCLEOTIDE SEQUENCE [LARGE SCALE GENOMIC DNA]</scope>
    <source>
        <strain evidence="9 10">DE 4585</strain>
    </source>
</reference>